<accession>A0A0C2IYX9</accession>
<protein>
    <submittedName>
        <fullName evidence="2">Uncharacterized protein</fullName>
    </submittedName>
</protein>
<keyword evidence="3" id="KW-1185">Reference proteome</keyword>
<proteinExistence type="predicted"/>
<dbReference type="Proteomes" id="UP000031668">
    <property type="component" value="Unassembled WGS sequence"/>
</dbReference>
<organism evidence="2 3">
    <name type="scientific">Thelohanellus kitauei</name>
    <name type="common">Myxosporean</name>
    <dbReference type="NCBI Taxonomy" id="669202"/>
    <lineage>
        <taxon>Eukaryota</taxon>
        <taxon>Metazoa</taxon>
        <taxon>Cnidaria</taxon>
        <taxon>Myxozoa</taxon>
        <taxon>Myxosporea</taxon>
        <taxon>Bivalvulida</taxon>
        <taxon>Platysporina</taxon>
        <taxon>Myxobolidae</taxon>
        <taxon>Thelohanellus</taxon>
    </lineage>
</organism>
<feature type="region of interest" description="Disordered" evidence="1">
    <location>
        <begin position="1"/>
        <end position="37"/>
    </location>
</feature>
<comment type="caution">
    <text evidence="2">The sequence shown here is derived from an EMBL/GenBank/DDBJ whole genome shotgun (WGS) entry which is preliminary data.</text>
</comment>
<dbReference type="EMBL" id="JWZT01005140">
    <property type="protein sequence ID" value="KII62027.1"/>
    <property type="molecule type" value="Genomic_DNA"/>
</dbReference>
<gene>
    <name evidence="2" type="ORF">RF11_09379</name>
</gene>
<feature type="compositionally biased region" description="Basic and acidic residues" evidence="1">
    <location>
        <begin position="10"/>
        <end position="28"/>
    </location>
</feature>
<evidence type="ECO:0000313" key="3">
    <source>
        <dbReference type="Proteomes" id="UP000031668"/>
    </source>
</evidence>
<evidence type="ECO:0000313" key="2">
    <source>
        <dbReference type="EMBL" id="KII62027.1"/>
    </source>
</evidence>
<name>A0A0C2IYX9_THEKT</name>
<evidence type="ECO:0000256" key="1">
    <source>
        <dbReference type="SAM" id="MobiDB-lite"/>
    </source>
</evidence>
<dbReference type="AlphaFoldDB" id="A0A0C2IYX9"/>
<reference evidence="2 3" key="1">
    <citation type="journal article" date="2014" name="Genome Biol. Evol.">
        <title>The genome of the myxosporean Thelohanellus kitauei shows adaptations to nutrient acquisition within its fish host.</title>
        <authorList>
            <person name="Yang Y."/>
            <person name="Xiong J."/>
            <person name="Zhou Z."/>
            <person name="Huo F."/>
            <person name="Miao W."/>
            <person name="Ran C."/>
            <person name="Liu Y."/>
            <person name="Zhang J."/>
            <person name="Feng J."/>
            <person name="Wang M."/>
            <person name="Wang M."/>
            <person name="Wang L."/>
            <person name="Yao B."/>
        </authorList>
    </citation>
    <scope>NUCLEOTIDE SEQUENCE [LARGE SCALE GENOMIC DNA]</scope>
    <source>
        <strain evidence="2">Wuqing</strain>
    </source>
</reference>
<sequence>MSDYSVNKSTKLEKPKEETLETTSETRTESNCPSITSTDQEIQKNAEDFLVKNYKVSRTIGPIIMLYEDRILYQLKYQPYHWAIWKELTQAWVYEPLLMNLKIKIFTAILTSIKQLVRYFYA</sequence>